<dbReference type="SUPFAM" id="SSF53649">
    <property type="entry name" value="Alkaline phosphatase-like"/>
    <property type="match status" value="1"/>
</dbReference>
<proteinExistence type="predicted"/>
<organism evidence="1 2">
    <name type="scientific">Armatimonas rosea</name>
    <dbReference type="NCBI Taxonomy" id="685828"/>
    <lineage>
        <taxon>Bacteria</taxon>
        <taxon>Bacillati</taxon>
        <taxon>Armatimonadota</taxon>
        <taxon>Armatimonadia</taxon>
        <taxon>Armatimonadales</taxon>
        <taxon>Armatimonadaceae</taxon>
        <taxon>Armatimonas</taxon>
    </lineage>
</organism>
<dbReference type="InterPro" id="IPR017850">
    <property type="entry name" value="Alkaline_phosphatase_core_sf"/>
</dbReference>
<dbReference type="RefSeq" id="WP_184192805.1">
    <property type="nucleotide sequence ID" value="NZ_JACHGW010000001.1"/>
</dbReference>
<dbReference type="InterPro" id="IPR010869">
    <property type="entry name" value="DUF1501"/>
</dbReference>
<name>A0A7W9W490_ARMRO</name>
<dbReference type="PANTHER" id="PTHR43737:SF1">
    <property type="entry name" value="DUF1501 DOMAIN-CONTAINING PROTEIN"/>
    <property type="match status" value="1"/>
</dbReference>
<reference evidence="1 2" key="1">
    <citation type="submission" date="2020-08" db="EMBL/GenBank/DDBJ databases">
        <title>Genomic Encyclopedia of Type Strains, Phase IV (KMG-IV): sequencing the most valuable type-strain genomes for metagenomic binning, comparative biology and taxonomic classification.</title>
        <authorList>
            <person name="Goeker M."/>
        </authorList>
    </citation>
    <scope>NUCLEOTIDE SEQUENCE [LARGE SCALE GENOMIC DNA]</scope>
    <source>
        <strain evidence="1 2">DSM 23562</strain>
    </source>
</reference>
<evidence type="ECO:0000313" key="1">
    <source>
        <dbReference type="EMBL" id="MBB6049189.1"/>
    </source>
</evidence>
<accession>A0A7W9W490</accession>
<protein>
    <recommendedName>
        <fullName evidence="3">DUF1501 domain-containing protein</fullName>
    </recommendedName>
</protein>
<dbReference type="PANTHER" id="PTHR43737">
    <property type="entry name" value="BLL7424 PROTEIN"/>
    <property type="match status" value="1"/>
</dbReference>
<gene>
    <name evidence="1" type="ORF">HNQ39_000951</name>
</gene>
<dbReference type="Proteomes" id="UP000520814">
    <property type="component" value="Unassembled WGS sequence"/>
</dbReference>
<evidence type="ECO:0008006" key="3">
    <source>
        <dbReference type="Google" id="ProtNLM"/>
    </source>
</evidence>
<dbReference type="EMBL" id="JACHGW010000001">
    <property type="protein sequence ID" value="MBB6049189.1"/>
    <property type="molecule type" value="Genomic_DNA"/>
</dbReference>
<keyword evidence="2" id="KW-1185">Reference proteome</keyword>
<evidence type="ECO:0000313" key="2">
    <source>
        <dbReference type="Proteomes" id="UP000520814"/>
    </source>
</evidence>
<comment type="caution">
    <text evidence="1">The sequence shown here is derived from an EMBL/GenBank/DDBJ whole genome shotgun (WGS) entry which is preliminary data.</text>
</comment>
<dbReference type="Pfam" id="PF07394">
    <property type="entry name" value="DUF1501"/>
    <property type="match status" value="1"/>
</dbReference>
<dbReference type="Gene3D" id="3.40.720.10">
    <property type="entry name" value="Alkaline Phosphatase, subunit A"/>
    <property type="match status" value="1"/>
</dbReference>
<sequence>MLDVNAGREYARCDGMTRWDFVRLGALSAVGLSLPELLAREASGRTEKPLAKNVVVVYLGGGLTHHDSFDPKPEAPAEIRGKYGTIGTKLAGIKFSDKMTELAKLTHLYALCRGQVTGSDHHETATQWMLTGNYGLMQGGDYPSLGAICAHELAPLSTLPPHIAIPRNASFTWELGKAAWLGERYESFKAGNVGDGNWQVPNLSLLPGVAEERLTRRQSMRQALDNVAKKFEYSDALTSMDAFQQKAAQLVLSPEARKAFDLKAESDATQTKYGKDFWGRQLLLARRLVEANTRFVLVNQGGWDHHAKIYEGCDSALPALDRSLAAFLSDMSERGLLKDTLVAVFGEFGRTSKLNKDAGRDHWGNAGCMLFAGAGVHGGQVIGETDERGEYTVSRPIRPTEVAATIYHALGIDYEKHLISPSGRPVAILPECQPVKELWSGA</sequence>
<dbReference type="AlphaFoldDB" id="A0A7W9W490"/>